<dbReference type="AlphaFoldDB" id="A0A0A9G0C0"/>
<protein>
    <submittedName>
        <fullName evidence="1">Uncharacterized protein</fullName>
    </submittedName>
</protein>
<reference evidence="1" key="1">
    <citation type="submission" date="2014-09" db="EMBL/GenBank/DDBJ databases">
        <authorList>
            <person name="Magalhaes I.L.F."/>
            <person name="Oliveira U."/>
            <person name="Santos F.R."/>
            <person name="Vidigal T.H.D.A."/>
            <person name="Brescovit A.D."/>
            <person name="Santos A.J."/>
        </authorList>
    </citation>
    <scope>NUCLEOTIDE SEQUENCE</scope>
    <source>
        <tissue evidence="1">Shoot tissue taken approximately 20 cm above the soil surface</tissue>
    </source>
</reference>
<sequence>MMKKNMNNCQHLHQACLNFLLVLYILCSLKLQQLA</sequence>
<dbReference type="EMBL" id="GBRH01180967">
    <property type="protein sequence ID" value="JAE16929.1"/>
    <property type="molecule type" value="Transcribed_RNA"/>
</dbReference>
<name>A0A0A9G0C0_ARUDO</name>
<accession>A0A0A9G0C0</accession>
<evidence type="ECO:0000313" key="1">
    <source>
        <dbReference type="EMBL" id="JAE16929.1"/>
    </source>
</evidence>
<proteinExistence type="predicted"/>
<organism evidence="1">
    <name type="scientific">Arundo donax</name>
    <name type="common">Giant reed</name>
    <name type="synonym">Donax arundinaceus</name>
    <dbReference type="NCBI Taxonomy" id="35708"/>
    <lineage>
        <taxon>Eukaryota</taxon>
        <taxon>Viridiplantae</taxon>
        <taxon>Streptophyta</taxon>
        <taxon>Embryophyta</taxon>
        <taxon>Tracheophyta</taxon>
        <taxon>Spermatophyta</taxon>
        <taxon>Magnoliopsida</taxon>
        <taxon>Liliopsida</taxon>
        <taxon>Poales</taxon>
        <taxon>Poaceae</taxon>
        <taxon>PACMAD clade</taxon>
        <taxon>Arundinoideae</taxon>
        <taxon>Arundineae</taxon>
        <taxon>Arundo</taxon>
    </lineage>
</organism>
<reference evidence="1" key="2">
    <citation type="journal article" date="2015" name="Data Brief">
        <title>Shoot transcriptome of the giant reed, Arundo donax.</title>
        <authorList>
            <person name="Barrero R.A."/>
            <person name="Guerrero F.D."/>
            <person name="Moolhuijzen P."/>
            <person name="Goolsby J.A."/>
            <person name="Tidwell J."/>
            <person name="Bellgard S.E."/>
            <person name="Bellgard M.I."/>
        </authorList>
    </citation>
    <scope>NUCLEOTIDE SEQUENCE</scope>
    <source>
        <tissue evidence="1">Shoot tissue taken approximately 20 cm above the soil surface</tissue>
    </source>
</reference>